<dbReference type="EMBL" id="AFNW01000054">
    <property type="protein sequence ID" value="EKJ77901.1"/>
    <property type="molecule type" value="Genomic_DNA"/>
</dbReference>
<proteinExistence type="predicted"/>
<dbReference type="eggNOG" id="ENOG502SPWJ">
    <property type="taxonomic scope" value="Eukaryota"/>
</dbReference>
<name>K3UYM2_FUSPC</name>
<dbReference type="AlphaFoldDB" id="K3UYM2"/>
<keyword evidence="2" id="KW-1185">Reference proteome</keyword>
<dbReference type="OrthoDB" id="4540679at2759"/>
<dbReference type="Proteomes" id="UP000007978">
    <property type="component" value="Chromosome 1"/>
</dbReference>
<organism evidence="1 2">
    <name type="scientific">Fusarium pseudograminearum (strain CS3096)</name>
    <name type="common">Wheat and barley crown-rot fungus</name>
    <dbReference type="NCBI Taxonomy" id="1028729"/>
    <lineage>
        <taxon>Eukaryota</taxon>
        <taxon>Fungi</taxon>
        <taxon>Dikarya</taxon>
        <taxon>Ascomycota</taxon>
        <taxon>Pezizomycotina</taxon>
        <taxon>Sordariomycetes</taxon>
        <taxon>Hypocreomycetidae</taxon>
        <taxon>Hypocreales</taxon>
        <taxon>Nectriaceae</taxon>
        <taxon>Fusarium</taxon>
    </lineage>
</organism>
<dbReference type="KEGG" id="fpu:FPSE_01994"/>
<evidence type="ECO:0000313" key="1">
    <source>
        <dbReference type="EMBL" id="EKJ77901.1"/>
    </source>
</evidence>
<reference evidence="1 2" key="1">
    <citation type="journal article" date="2012" name="PLoS Pathog.">
        <title>Comparative pathogenomics reveals horizontally acquired novel virulence genes in fungi infecting cereal hosts.</title>
        <authorList>
            <person name="Gardiner D.M."/>
            <person name="McDonald M.C."/>
            <person name="Covarelli L."/>
            <person name="Solomon P.S."/>
            <person name="Rusu A.G."/>
            <person name="Marshall M."/>
            <person name="Kazan K."/>
            <person name="Chakraborty S."/>
            <person name="McDonald B.A."/>
            <person name="Manners J.M."/>
        </authorList>
    </citation>
    <scope>NUCLEOTIDE SEQUENCE [LARGE SCALE GENOMIC DNA]</scope>
    <source>
        <strain evidence="1 2">CS3096</strain>
    </source>
</reference>
<dbReference type="HOGENOM" id="CLU_075858_0_0_1"/>
<protein>
    <submittedName>
        <fullName evidence="1">Uncharacterized protein</fullName>
    </submittedName>
</protein>
<dbReference type="RefSeq" id="XP_009253388.1">
    <property type="nucleotide sequence ID" value="XM_009255113.1"/>
</dbReference>
<gene>
    <name evidence="1" type="ORF">FPSE_01994</name>
</gene>
<evidence type="ECO:0000313" key="2">
    <source>
        <dbReference type="Proteomes" id="UP000007978"/>
    </source>
</evidence>
<accession>K3UYM2</accession>
<dbReference type="GeneID" id="20360613"/>
<comment type="caution">
    <text evidence="1">The sequence shown here is derived from an EMBL/GenBank/DDBJ whole genome shotgun (WGS) entry which is preliminary data.</text>
</comment>
<sequence>MSYVFDGVKRKTSNGEYYYLDDDMPTVRVPISSNCHGDRPMKPEELNNVFGVREETMPSLPGYFTVPDLYHKWGGKYGRDKGSSDWYYIEGDMVVYRPIEWVPSVVRIKTIPKNELQTTITKEEVVDTTIKLYARADLSIELSAGGSGLGMAAKATATAEIGAEFETKSSKTDIRKQEGKLGGTAMNELAVGMLLKVEEVYRRSIYVWVDDRKKGDSMGWGGGPGWYEINVKDKHLRSVQKLQFYNIRTPGGGSTQHLYIQTLPVFDENKKLKDLHIALSNATWEDWYAYVVGKKGPSQGTKLLAYRGFHPTITIMPA</sequence>